<keyword evidence="2" id="KW-1185">Reference proteome</keyword>
<dbReference type="EMBL" id="CADEPI010000218">
    <property type="protein sequence ID" value="CAB3380836.1"/>
    <property type="molecule type" value="Genomic_DNA"/>
</dbReference>
<sequence length="233" mass="26627">MSTAIRVKVSELLKMVRFKAFTARDFAQLFMDNSSILTPQEKMSIFSFVHTQQGPLLESLIGFDLNSGWRGRFHPDTKIVLLTSNDVKDDNQNRQWLAPKRNTYLLSVGVDASKYLKVNKKLYIKIGINGVKSVDDGTIATFDSSFFSGSDNMEQNNKMIRLTMPYLLKNRFIYTVYVTESNQPTERLRKCEFGSDLNVTFPGIQIDWIMWSGGMGEIIAYEFGRPISPSEME</sequence>
<evidence type="ECO:0000313" key="1">
    <source>
        <dbReference type="EMBL" id="CAB3380836.1"/>
    </source>
</evidence>
<evidence type="ECO:0000313" key="2">
    <source>
        <dbReference type="Proteomes" id="UP000494165"/>
    </source>
</evidence>
<dbReference type="AlphaFoldDB" id="A0A8S1DE86"/>
<organism evidence="1 2">
    <name type="scientific">Cloeon dipterum</name>
    <dbReference type="NCBI Taxonomy" id="197152"/>
    <lineage>
        <taxon>Eukaryota</taxon>
        <taxon>Metazoa</taxon>
        <taxon>Ecdysozoa</taxon>
        <taxon>Arthropoda</taxon>
        <taxon>Hexapoda</taxon>
        <taxon>Insecta</taxon>
        <taxon>Pterygota</taxon>
        <taxon>Palaeoptera</taxon>
        <taxon>Ephemeroptera</taxon>
        <taxon>Pisciforma</taxon>
        <taxon>Baetidae</taxon>
        <taxon>Cloeon</taxon>
    </lineage>
</organism>
<protein>
    <submittedName>
        <fullName evidence="1">Uncharacterized protein</fullName>
    </submittedName>
</protein>
<comment type="caution">
    <text evidence="1">The sequence shown here is derived from an EMBL/GenBank/DDBJ whole genome shotgun (WGS) entry which is preliminary data.</text>
</comment>
<dbReference type="Proteomes" id="UP000494165">
    <property type="component" value="Unassembled WGS sequence"/>
</dbReference>
<gene>
    <name evidence="1" type="ORF">CLODIP_2_CD03798</name>
</gene>
<name>A0A8S1DE86_9INSE</name>
<accession>A0A8S1DE86</accession>
<reference evidence="1 2" key="1">
    <citation type="submission" date="2020-04" db="EMBL/GenBank/DDBJ databases">
        <authorList>
            <person name="Alioto T."/>
            <person name="Alioto T."/>
            <person name="Gomez Garrido J."/>
        </authorList>
    </citation>
    <scope>NUCLEOTIDE SEQUENCE [LARGE SCALE GENOMIC DNA]</scope>
</reference>
<proteinExistence type="predicted"/>